<organism evidence="2 3">
    <name type="scientific">Cronartium quercuum f. sp. fusiforme G11</name>
    <dbReference type="NCBI Taxonomy" id="708437"/>
    <lineage>
        <taxon>Eukaryota</taxon>
        <taxon>Fungi</taxon>
        <taxon>Dikarya</taxon>
        <taxon>Basidiomycota</taxon>
        <taxon>Pucciniomycotina</taxon>
        <taxon>Pucciniomycetes</taxon>
        <taxon>Pucciniales</taxon>
        <taxon>Coleosporiaceae</taxon>
        <taxon>Cronartium</taxon>
    </lineage>
</organism>
<comment type="caution">
    <text evidence="2">The sequence shown here is derived from an EMBL/GenBank/DDBJ whole genome shotgun (WGS) entry which is preliminary data.</text>
</comment>
<protein>
    <submittedName>
        <fullName evidence="2">Uncharacterized protein</fullName>
    </submittedName>
</protein>
<evidence type="ECO:0000313" key="3">
    <source>
        <dbReference type="Proteomes" id="UP000886653"/>
    </source>
</evidence>
<name>A0A9P6TG58_9BASI</name>
<dbReference type="AlphaFoldDB" id="A0A9P6TG58"/>
<feature type="region of interest" description="Disordered" evidence="1">
    <location>
        <begin position="1"/>
        <end position="46"/>
    </location>
</feature>
<gene>
    <name evidence="2" type="ORF">CROQUDRAFT_651254</name>
</gene>
<sequence>MPPPPSTVRHPYRHPAHPWLPSSSPIHPIPSPTRHFSTNSTGSSIFSNTLHRHRRSIPLAPHLRISKLSSKTCTVVYRSTLSH</sequence>
<feature type="compositionally biased region" description="Polar residues" evidence="1">
    <location>
        <begin position="34"/>
        <end position="46"/>
    </location>
</feature>
<accession>A0A9P6TG58</accession>
<reference evidence="2" key="1">
    <citation type="submission" date="2013-11" db="EMBL/GenBank/DDBJ databases">
        <title>Genome sequence of the fusiform rust pathogen reveals effectors for host alternation and coevolution with pine.</title>
        <authorList>
            <consortium name="DOE Joint Genome Institute"/>
            <person name="Smith K."/>
            <person name="Pendleton A."/>
            <person name="Kubisiak T."/>
            <person name="Anderson C."/>
            <person name="Salamov A."/>
            <person name="Aerts A."/>
            <person name="Riley R."/>
            <person name="Clum A."/>
            <person name="Lindquist E."/>
            <person name="Ence D."/>
            <person name="Campbell M."/>
            <person name="Kronenberg Z."/>
            <person name="Feau N."/>
            <person name="Dhillon B."/>
            <person name="Hamelin R."/>
            <person name="Burleigh J."/>
            <person name="Smith J."/>
            <person name="Yandell M."/>
            <person name="Nelson C."/>
            <person name="Grigoriev I."/>
            <person name="Davis J."/>
        </authorList>
    </citation>
    <scope>NUCLEOTIDE SEQUENCE</scope>
    <source>
        <strain evidence="2">G11</strain>
    </source>
</reference>
<keyword evidence="3" id="KW-1185">Reference proteome</keyword>
<evidence type="ECO:0000313" key="2">
    <source>
        <dbReference type="EMBL" id="KAG0151416.1"/>
    </source>
</evidence>
<dbReference type="EMBL" id="MU167213">
    <property type="protein sequence ID" value="KAG0151416.1"/>
    <property type="molecule type" value="Genomic_DNA"/>
</dbReference>
<evidence type="ECO:0000256" key="1">
    <source>
        <dbReference type="SAM" id="MobiDB-lite"/>
    </source>
</evidence>
<proteinExistence type="predicted"/>
<dbReference type="Proteomes" id="UP000886653">
    <property type="component" value="Unassembled WGS sequence"/>
</dbReference>